<organism evidence="2 3">
    <name type="scientific">Thermocatellispora tengchongensis</name>
    <dbReference type="NCBI Taxonomy" id="1073253"/>
    <lineage>
        <taxon>Bacteria</taxon>
        <taxon>Bacillati</taxon>
        <taxon>Actinomycetota</taxon>
        <taxon>Actinomycetes</taxon>
        <taxon>Streptosporangiales</taxon>
        <taxon>Streptosporangiaceae</taxon>
        <taxon>Thermocatellispora</taxon>
    </lineage>
</organism>
<evidence type="ECO:0000256" key="1">
    <source>
        <dbReference type="SAM" id="MobiDB-lite"/>
    </source>
</evidence>
<dbReference type="RefSeq" id="WP_185049560.1">
    <property type="nucleotide sequence ID" value="NZ_BAABIX010000003.1"/>
</dbReference>
<comment type="caution">
    <text evidence="2">The sequence shown here is derived from an EMBL/GenBank/DDBJ whole genome shotgun (WGS) entry which is preliminary data.</text>
</comment>
<dbReference type="EMBL" id="JACHGN010000004">
    <property type="protein sequence ID" value="MBB5132586.1"/>
    <property type="molecule type" value="Genomic_DNA"/>
</dbReference>
<accession>A0A840P273</accession>
<dbReference type="Proteomes" id="UP000578449">
    <property type="component" value="Unassembled WGS sequence"/>
</dbReference>
<proteinExistence type="predicted"/>
<protein>
    <submittedName>
        <fullName evidence="2">Uncharacterized protein</fullName>
    </submittedName>
</protein>
<sequence>MTPASASSRIAVDAASVVIPAEQGQRLRPRGQQADGRPSGDLGRVVHEPEHRGGIALPVQAVSGLLVAGQDARLQVSGGVRRRPRRTPPAEGGPVLTQAGERVGLDRRKGRGGAVQAGQCVGTGGVDLTLQCQQVGHEIRRDLGRWAGAECVQVVRTRQLPVLHGALSVLQRHVEELTDRLTCETERAGAEACGGDLQKAAAFRGVLPCRAVAFP</sequence>
<evidence type="ECO:0000313" key="3">
    <source>
        <dbReference type="Proteomes" id="UP000578449"/>
    </source>
</evidence>
<feature type="region of interest" description="Disordered" evidence="1">
    <location>
        <begin position="22"/>
        <end position="45"/>
    </location>
</feature>
<name>A0A840P273_9ACTN</name>
<reference evidence="2 3" key="1">
    <citation type="submission" date="2020-08" db="EMBL/GenBank/DDBJ databases">
        <title>Genomic Encyclopedia of Type Strains, Phase IV (KMG-IV): sequencing the most valuable type-strain genomes for metagenomic binning, comparative biology and taxonomic classification.</title>
        <authorList>
            <person name="Goeker M."/>
        </authorList>
    </citation>
    <scope>NUCLEOTIDE SEQUENCE [LARGE SCALE GENOMIC DNA]</scope>
    <source>
        <strain evidence="2 3">DSM 45615</strain>
    </source>
</reference>
<dbReference type="AlphaFoldDB" id="A0A840P273"/>
<feature type="region of interest" description="Disordered" evidence="1">
    <location>
        <begin position="76"/>
        <end position="101"/>
    </location>
</feature>
<evidence type="ECO:0000313" key="2">
    <source>
        <dbReference type="EMBL" id="MBB5132586.1"/>
    </source>
</evidence>
<gene>
    <name evidence="2" type="ORF">HNP84_002302</name>
</gene>
<keyword evidence="3" id="KW-1185">Reference proteome</keyword>